<dbReference type="SUPFAM" id="SSF53448">
    <property type="entry name" value="Nucleotide-diphospho-sugar transferases"/>
    <property type="match status" value="1"/>
</dbReference>
<keyword evidence="3 8" id="KW-0479">Metal-binding</keyword>
<comment type="catalytic activity">
    <reaction evidence="8">
        <text>Mo-molybdopterin + GTP + H(+) = Mo-molybdopterin guanine dinucleotide + diphosphate</text>
        <dbReference type="Rhea" id="RHEA:34243"/>
        <dbReference type="ChEBI" id="CHEBI:15378"/>
        <dbReference type="ChEBI" id="CHEBI:33019"/>
        <dbReference type="ChEBI" id="CHEBI:37565"/>
        <dbReference type="ChEBI" id="CHEBI:71302"/>
        <dbReference type="ChEBI" id="CHEBI:71310"/>
        <dbReference type="EC" id="2.7.7.77"/>
    </reaction>
</comment>
<comment type="subunit">
    <text evidence="8">Monomer.</text>
</comment>
<feature type="binding site" evidence="8">
    <location>
        <begin position="10"/>
        <end position="12"/>
    </location>
    <ligand>
        <name>GTP</name>
        <dbReference type="ChEBI" id="CHEBI:37565"/>
    </ligand>
</feature>
<organism evidence="10 11">
    <name type="scientific">Seminibacterium arietis</name>
    <dbReference type="NCBI Taxonomy" id="1173502"/>
    <lineage>
        <taxon>Bacteria</taxon>
        <taxon>Pseudomonadati</taxon>
        <taxon>Pseudomonadota</taxon>
        <taxon>Gammaproteobacteria</taxon>
        <taxon>Pasteurellales</taxon>
        <taxon>Pasteurellaceae</taxon>
        <taxon>Seminibacterium</taxon>
    </lineage>
</organism>
<keyword evidence="4 8" id="KW-0547">Nucleotide-binding</keyword>
<comment type="cofactor">
    <cofactor evidence="8">
        <name>Mg(2+)</name>
        <dbReference type="ChEBI" id="CHEBI:18420"/>
    </cofactor>
</comment>
<comment type="function">
    <text evidence="8">Transfers a GMP moiety from GTP to Mo-molybdopterin (Mo-MPT) cofactor (Moco or molybdenum cofactor) to form Mo-molybdopterin guanine dinucleotide (Mo-MGD) cofactor.</text>
</comment>
<proteinExistence type="inferred from homology"/>
<evidence type="ECO:0000313" key="11">
    <source>
        <dbReference type="Proteomes" id="UP001596996"/>
    </source>
</evidence>
<name>A0ABW3I8E9_9PAST</name>
<evidence type="ECO:0000256" key="4">
    <source>
        <dbReference type="ARBA" id="ARBA00022741"/>
    </source>
</evidence>
<keyword evidence="6 8" id="KW-0342">GTP-binding</keyword>
<keyword evidence="10" id="KW-0548">Nucleotidyltransferase</keyword>
<feature type="binding site" evidence="8">
    <location>
        <position position="99"/>
    </location>
    <ligand>
        <name>Mg(2+)</name>
        <dbReference type="ChEBI" id="CHEBI:18420"/>
    </ligand>
</feature>
<dbReference type="CDD" id="cd02503">
    <property type="entry name" value="MobA"/>
    <property type="match status" value="1"/>
</dbReference>
<feature type="binding site" evidence="8">
    <location>
        <position position="23"/>
    </location>
    <ligand>
        <name>GTP</name>
        <dbReference type="ChEBI" id="CHEBI:37565"/>
    </ligand>
</feature>
<dbReference type="InterPro" id="IPR013482">
    <property type="entry name" value="Molybde_CF_guanTrfase"/>
</dbReference>
<reference evidence="11" key="1">
    <citation type="journal article" date="2019" name="Int. J. Syst. Evol. Microbiol.">
        <title>The Global Catalogue of Microorganisms (GCM) 10K type strain sequencing project: providing services to taxonomists for standard genome sequencing and annotation.</title>
        <authorList>
            <consortium name="The Broad Institute Genomics Platform"/>
            <consortium name="The Broad Institute Genome Sequencing Center for Infectious Disease"/>
            <person name="Wu L."/>
            <person name="Ma J."/>
        </authorList>
    </citation>
    <scope>NUCLEOTIDE SEQUENCE [LARGE SCALE GENOMIC DNA]</scope>
    <source>
        <strain evidence="11">CCUG 61707</strain>
    </source>
</reference>
<protein>
    <recommendedName>
        <fullName evidence="8">Molybdenum cofactor guanylyltransferase</fullName>
        <shortName evidence="8">MoCo guanylyltransferase</shortName>
        <ecNumber evidence="8">2.7.7.77</ecNumber>
    </recommendedName>
    <alternativeName>
        <fullName evidence="8">GTP:molybdopterin guanylyltransferase</fullName>
    </alternativeName>
    <alternativeName>
        <fullName evidence="8">Mo-MPT guanylyltransferase</fullName>
    </alternativeName>
    <alternativeName>
        <fullName evidence="8">Molybdopterin guanylyltransferase</fullName>
    </alternativeName>
    <alternativeName>
        <fullName evidence="8">Molybdopterin-guanine dinucleotide synthase</fullName>
        <shortName evidence="8">MGD synthase</shortName>
    </alternativeName>
</protein>
<evidence type="ECO:0000259" key="9">
    <source>
        <dbReference type="Pfam" id="PF12804"/>
    </source>
</evidence>
<feature type="binding site" evidence="8">
    <location>
        <position position="69"/>
    </location>
    <ligand>
        <name>GTP</name>
        <dbReference type="ChEBI" id="CHEBI:37565"/>
    </ligand>
</feature>
<comment type="subcellular location">
    <subcellularLocation>
        <location evidence="8">Cytoplasm</location>
    </subcellularLocation>
</comment>
<evidence type="ECO:0000256" key="5">
    <source>
        <dbReference type="ARBA" id="ARBA00022842"/>
    </source>
</evidence>
<dbReference type="HAMAP" id="MF_00316">
    <property type="entry name" value="MobA"/>
    <property type="match status" value="1"/>
</dbReference>
<evidence type="ECO:0000256" key="2">
    <source>
        <dbReference type="ARBA" id="ARBA00022679"/>
    </source>
</evidence>
<sequence>MKKTISAVILAGGLARRMGGVDKGLQLLKGKPLFMHIYEKLKSQVSQVSINANRNQNLYSQSGLAVFSDCLDGFQGPLSGMLTGLKSAKTDFVLFVPCDSPYFPDNLLEKLKSAVEKEQVLIAYATDLTREHPTFCLISTTLQGQLEQYLQTGERKLLKFMQKNRAVAVCFGKEANFTNINTMDKLQTLNLSSPKQS</sequence>
<comment type="similarity">
    <text evidence="8">Belongs to the MobA family.</text>
</comment>
<comment type="caution">
    <text evidence="10">The sequence shown here is derived from an EMBL/GenBank/DDBJ whole genome shotgun (WGS) entry which is preliminary data.</text>
</comment>
<dbReference type="RefSeq" id="WP_380820056.1">
    <property type="nucleotide sequence ID" value="NZ_JBHTJN010000009.1"/>
</dbReference>
<keyword evidence="1 8" id="KW-0963">Cytoplasm</keyword>
<dbReference type="EMBL" id="JBHTJN010000009">
    <property type="protein sequence ID" value="MFD0966201.1"/>
    <property type="molecule type" value="Genomic_DNA"/>
</dbReference>
<evidence type="ECO:0000256" key="6">
    <source>
        <dbReference type="ARBA" id="ARBA00023134"/>
    </source>
</evidence>
<keyword evidence="11" id="KW-1185">Reference proteome</keyword>
<keyword evidence="7 8" id="KW-0501">Molybdenum cofactor biosynthesis</keyword>
<dbReference type="InterPro" id="IPR025877">
    <property type="entry name" value="MobA-like_NTP_Trfase"/>
</dbReference>
<accession>A0ABW3I8E9</accession>
<evidence type="ECO:0000256" key="1">
    <source>
        <dbReference type="ARBA" id="ARBA00022490"/>
    </source>
</evidence>
<keyword evidence="5 8" id="KW-0460">Magnesium</keyword>
<evidence type="ECO:0000256" key="3">
    <source>
        <dbReference type="ARBA" id="ARBA00022723"/>
    </source>
</evidence>
<dbReference type="Pfam" id="PF12804">
    <property type="entry name" value="NTP_transf_3"/>
    <property type="match status" value="1"/>
</dbReference>
<comment type="domain">
    <text evidence="8">The N-terminal domain determines nucleotide recognition and specific binding, while the C-terminal domain determines the specific binding to the target protein.</text>
</comment>
<dbReference type="GO" id="GO:0061603">
    <property type="term" value="F:molybdenum cofactor guanylyltransferase activity"/>
    <property type="evidence" value="ECO:0007669"/>
    <property type="project" value="UniProtKB-EC"/>
</dbReference>
<evidence type="ECO:0000313" key="10">
    <source>
        <dbReference type="EMBL" id="MFD0966201.1"/>
    </source>
</evidence>
<dbReference type="EC" id="2.7.7.77" evidence="8"/>
<evidence type="ECO:0000256" key="7">
    <source>
        <dbReference type="ARBA" id="ARBA00023150"/>
    </source>
</evidence>
<dbReference type="PANTHER" id="PTHR19136">
    <property type="entry name" value="MOLYBDENUM COFACTOR GUANYLYLTRANSFERASE"/>
    <property type="match status" value="1"/>
</dbReference>
<feature type="domain" description="MobA-like NTP transferase" evidence="9">
    <location>
        <begin position="7"/>
        <end position="160"/>
    </location>
</feature>
<dbReference type="InterPro" id="IPR029044">
    <property type="entry name" value="Nucleotide-diphossugar_trans"/>
</dbReference>
<evidence type="ECO:0000256" key="8">
    <source>
        <dbReference type="HAMAP-Rule" id="MF_00316"/>
    </source>
</evidence>
<feature type="binding site" evidence="8">
    <location>
        <position position="51"/>
    </location>
    <ligand>
        <name>GTP</name>
        <dbReference type="ChEBI" id="CHEBI:37565"/>
    </ligand>
</feature>
<dbReference type="PANTHER" id="PTHR19136:SF81">
    <property type="entry name" value="MOLYBDENUM COFACTOR GUANYLYLTRANSFERASE"/>
    <property type="match status" value="1"/>
</dbReference>
<keyword evidence="2 8" id="KW-0808">Transferase</keyword>
<gene>
    <name evidence="8 10" type="primary">mobA</name>
    <name evidence="10" type="ORF">ACFQ02_04945</name>
</gene>
<dbReference type="Gene3D" id="3.90.550.10">
    <property type="entry name" value="Spore Coat Polysaccharide Biosynthesis Protein SpsA, Chain A"/>
    <property type="match status" value="1"/>
</dbReference>
<feature type="binding site" evidence="8">
    <location>
        <position position="99"/>
    </location>
    <ligand>
        <name>GTP</name>
        <dbReference type="ChEBI" id="CHEBI:37565"/>
    </ligand>
</feature>
<dbReference type="NCBIfam" id="TIGR02665">
    <property type="entry name" value="molyb_mobA"/>
    <property type="match status" value="1"/>
</dbReference>
<dbReference type="Proteomes" id="UP001596996">
    <property type="component" value="Unassembled WGS sequence"/>
</dbReference>